<dbReference type="GO" id="GO:0046872">
    <property type="term" value="F:metal ion binding"/>
    <property type="evidence" value="ECO:0007669"/>
    <property type="project" value="UniProtKB-KW"/>
</dbReference>
<reference evidence="9" key="1">
    <citation type="submission" date="2022-11" db="EMBL/GenBank/DDBJ databases">
        <authorList>
            <person name="Scott C."/>
            <person name="Bruce N."/>
        </authorList>
    </citation>
    <scope>NUCLEOTIDE SEQUENCE</scope>
</reference>
<evidence type="ECO:0000256" key="7">
    <source>
        <dbReference type="RuleBase" id="RU003707"/>
    </source>
</evidence>
<dbReference type="EMBL" id="CALLCH030000021">
    <property type="protein sequence ID" value="CAI4220192.1"/>
    <property type="molecule type" value="Genomic_DNA"/>
</dbReference>
<dbReference type="InterPro" id="IPR043594">
    <property type="entry name" value="HMGL"/>
</dbReference>
<dbReference type="GO" id="GO:0004419">
    <property type="term" value="F:hydroxymethylglutaryl-CoA lyase activity"/>
    <property type="evidence" value="ECO:0007669"/>
    <property type="project" value="UniProtKB-EC"/>
</dbReference>
<comment type="catalytic activity">
    <reaction evidence="6">
        <text>(3S)-3-hydroxy-3-methylglutaryl-CoA = acetoacetate + acetyl-CoA</text>
        <dbReference type="Rhea" id="RHEA:24404"/>
        <dbReference type="ChEBI" id="CHEBI:13705"/>
        <dbReference type="ChEBI" id="CHEBI:43074"/>
        <dbReference type="ChEBI" id="CHEBI:57288"/>
        <dbReference type="EC" id="4.1.3.4"/>
    </reaction>
</comment>
<dbReference type="OrthoDB" id="10253869at2759"/>
<feature type="domain" description="Pyruvate carboxyltransferase" evidence="8">
    <location>
        <begin position="1"/>
        <end position="203"/>
    </location>
</feature>
<dbReference type="InterPro" id="IPR013785">
    <property type="entry name" value="Aldolase_TIM"/>
</dbReference>
<dbReference type="PROSITE" id="PS50991">
    <property type="entry name" value="PYR_CT"/>
    <property type="match status" value="1"/>
</dbReference>
<proteinExistence type="inferred from homology"/>
<keyword evidence="10" id="KW-1185">Reference proteome</keyword>
<dbReference type="SUPFAM" id="SSF51569">
    <property type="entry name" value="Aldolase"/>
    <property type="match status" value="1"/>
</dbReference>
<dbReference type="InterPro" id="IPR001753">
    <property type="entry name" value="Enoyl-CoA_hydra/iso"/>
</dbReference>
<evidence type="ECO:0000256" key="2">
    <source>
        <dbReference type="ARBA" id="ARBA00009405"/>
    </source>
</evidence>
<evidence type="ECO:0000313" key="9">
    <source>
        <dbReference type="EMBL" id="CAI4220192.1"/>
    </source>
</evidence>
<dbReference type="InterPro" id="IPR029045">
    <property type="entry name" value="ClpP/crotonase-like_dom_sf"/>
</dbReference>
<dbReference type="Pfam" id="PF00682">
    <property type="entry name" value="HMGL-like"/>
    <property type="match status" value="1"/>
</dbReference>
<keyword evidence="5" id="KW-0456">Lyase</keyword>
<dbReference type="PANTHER" id="PTHR42738">
    <property type="entry name" value="HYDROXYMETHYLGLUTARYL-COA LYASE"/>
    <property type="match status" value="1"/>
</dbReference>
<dbReference type="InterPro" id="IPR018376">
    <property type="entry name" value="Enoyl-CoA_hyd/isom_CS"/>
</dbReference>
<dbReference type="GO" id="GO:0046951">
    <property type="term" value="P:ketone body biosynthetic process"/>
    <property type="evidence" value="ECO:0007669"/>
    <property type="project" value="TreeGrafter"/>
</dbReference>
<dbReference type="Proteomes" id="UP000838763">
    <property type="component" value="Unassembled WGS sequence"/>
</dbReference>
<dbReference type="InterPro" id="IPR000891">
    <property type="entry name" value="PYR_CT"/>
</dbReference>
<accession>A0A9P1HBM9</accession>
<dbReference type="CDD" id="cd07938">
    <property type="entry name" value="DRE_TIM_HMGL"/>
    <property type="match status" value="1"/>
</dbReference>
<evidence type="ECO:0000313" key="10">
    <source>
        <dbReference type="Proteomes" id="UP000838763"/>
    </source>
</evidence>
<comment type="similarity">
    <text evidence="2">Belongs to the HMG-CoA lyase family.</text>
</comment>
<sequence>MSFMRNMVRIVEVGPRDGLQNISTHVPTAIKRELIQRLISARFRTVEVTSIVSPKAIPQLADHEKILTDPLLKSHFQRPDIRLPVLVPNIKGFKRALDLGVKEIAVFISASEGFSKANINCTVEQGISRATELAGHFHDTYGQALANAWEAYRCGIRVFDSSVAGLGGCPFAPGARGNLASEDLVYMFENSGVPTGVDLDRLADIGEWISQQLKLPNWSRAGAALLTKKRFSSQNRAKDQGSAIGSFQWKEESNTEGLIIMRDTMTVKLILDRPKNGNALTASMISQLTQFFESCKNDTSISRIILTANGKFFCTGMDLSKESSPVSKGGNATTDQFALLTNLFQSIDDAPQVTIASINGPCFGGGVGLALACDIRIAAPMRASR</sequence>
<dbReference type="SUPFAM" id="SSF52096">
    <property type="entry name" value="ClpP/crotonase"/>
    <property type="match status" value="1"/>
</dbReference>
<dbReference type="CDD" id="cd06558">
    <property type="entry name" value="crotonase-like"/>
    <property type="match status" value="1"/>
</dbReference>
<gene>
    <name evidence="9" type="ORF">PPNO1_LOCUS9733</name>
</gene>
<dbReference type="GO" id="GO:0006552">
    <property type="term" value="P:L-leucine catabolic process"/>
    <property type="evidence" value="ECO:0007669"/>
    <property type="project" value="TreeGrafter"/>
</dbReference>
<dbReference type="EC" id="4.1.3.4" evidence="3"/>
<evidence type="ECO:0000256" key="4">
    <source>
        <dbReference type="ARBA" id="ARBA00022723"/>
    </source>
</evidence>
<dbReference type="PROSITE" id="PS00166">
    <property type="entry name" value="ENOYL_COA_HYDRATASE"/>
    <property type="match status" value="1"/>
</dbReference>
<dbReference type="Gene3D" id="3.20.20.70">
    <property type="entry name" value="Aldolase class I"/>
    <property type="match status" value="2"/>
</dbReference>
<name>A0A9P1HBM9_9PEZI</name>
<dbReference type="Gene3D" id="3.90.226.10">
    <property type="entry name" value="2-enoyl-CoA Hydratase, Chain A, domain 1"/>
    <property type="match status" value="1"/>
</dbReference>
<evidence type="ECO:0000256" key="6">
    <source>
        <dbReference type="ARBA" id="ARBA00049877"/>
    </source>
</evidence>
<evidence type="ECO:0000256" key="5">
    <source>
        <dbReference type="ARBA" id="ARBA00023239"/>
    </source>
</evidence>
<dbReference type="Pfam" id="PF00378">
    <property type="entry name" value="ECH_1"/>
    <property type="match status" value="1"/>
</dbReference>
<organism evidence="9 10">
    <name type="scientific">Parascedosporium putredinis</name>
    <dbReference type="NCBI Taxonomy" id="1442378"/>
    <lineage>
        <taxon>Eukaryota</taxon>
        <taxon>Fungi</taxon>
        <taxon>Dikarya</taxon>
        <taxon>Ascomycota</taxon>
        <taxon>Pezizomycotina</taxon>
        <taxon>Sordariomycetes</taxon>
        <taxon>Hypocreomycetidae</taxon>
        <taxon>Microascales</taxon>
        <taxon>Microascaceae</taxon>
        <taxon>Parascedosporium</taxon>
    </lineage>
</organism>
<dbReference type="PANTHER" id="PTHR42738:SF17">
    <property type="entry name" value="HYDROXYMETHYLGLUTARYL-COA LYASE"/>
    <property type="match status" value="1"/>
</dbReference>
<keyword evidence="4" id="KW-0479">Metal-binding</keyword>
<comment type="similarity">
    <text evidence="7">Belongs to the enoyl-CoA hydratase/isomerase family.</text>
</comment>
<protein>
    <recommendedName>
        <fullName evidence="3">hydroxymethylglutaryl-CoA lyase</fullName>
        <ecNumber evidence="3">4.1.3.4</ecNumber>
    </recommendedName>
</protein>
<comment type="pathway">
    <text evidence="1">Metabolic intermediate metabolism; (S)-3-hydroxy-3-methylglutaryl-CoA degradation; acetoacetate from (S)-3-hydroxy-3-methylglutaryl-CoA: step 1/1.</text>
</comment>
<evidence type="ECO:0000256" key="3">
    <source>
        <dbReference type="ARBA" id="ARBA00012910"/>
    </source>
</evidence>
<comment type="caution">
    <text evidence="9">The sequence shown here is derived from an EMBL/GenBank/DDBJ whole genome shotgun (WGS) entry which is preliminary data.</text>
</comment>
<dbReference type="AlphaFoldDB" id="A0A9P1HBM9"/>
<evidence type="ECO:0000256" key="1">
    <source>
        <dbReference type="ARBA" id="ARBA00005143"/>
    </source>
</evidence>
<evidence type="ECO:0000259" key="8">
    <source>
        <dbReference type="PROSITE" id="PS50991"/>
    </source>
</evidence>